<dbReference type="PANTHER" id="PTHR30273">
    <property type="entry name" value="PERIPLASMIC SIGNAL SENSOR AND SIGMA FACTOR ACTIVATOR FECR-RELATED"/>
    <property type="match status" value="1"/>
</dbReference>
<evidence type="ECO:0000313" key="5">
    <source>
        <dbReference type="Proteomes" id="UP001597112"/>
    </source>
</evidence>
<proteinExistence type="predicted"/>
<dbReference type="Pfam" id="PF16344">
    <property type="entry name" value="FecR_C"/>
    <property type="match status" value="1"/>
</dbReference>
<gene>
    <name evidence="4" type="ORF">ACFQ21_14360</name>
</gene>
<dbReference type="Gene3D" id="2.60.120.1440">
    <property type="match status" value="1"/>
</dbReference>
<protein>
    <submittedName>
        <fullName evidence="4">FecR family protein</fullName>
    </submittedName>
</protein>
<organism evidence="4 5">
    <name type="scientific">Ohtaekwangia kribbensis</name>
    <dbReference type="NCBI Taxonomy" id="688913"/>
    <lineage>
        <taxon>Bacteria</taxon>
        <taxon>Pseudomonadati</taxon>
        <taxon>Bacteroidota</taxon>
        <taxon>Cytophagia</taxon>
        <taxon>Cytophagales</taxon>
        <taxon>Fulvivirgaceae</taxon>
        <taxon>Ohtaekwangia</taxon>
    </lineage>
</organism>
<keyword evidence="1" id="KW-0472">Membrane</keyword>
<dbReference type="PIRSF" id="PIRSF018266">
    <property type="entry name" value="FecR"/>
    <property type="match status" value="1"/>
</dbReference>
<evidence type="ECO:0000313" key="4">
    <source>
        <dbReference type="EMBL" id="MFD1000504.1"/>
    </source>
</evidence>
<dbReference type="EMBL" id="JBHTKA010000004">
    <property type="protein sequence ID" value="MFD1000504.1"/>
    <property type="molecule type" value="Genomic_DNA"/>
</dbReference>
<sequence>MNNLDDLIQRYLNNTASDEERATLMAMIRSGQYEDDIKDMISEELRAELLHNQTPDLVAQAKSEVIFKKILDARTPESEKMWIDRNDQSPTKFKNAWRFIGYAAASLLLLATAGILLYTQRSQPQTETAFEKQPDTSWVKIFNGQTHVEKITLEDGSIISLEPGSEIQYPEKFGDKREICLTGEAFFEIKKDAAHPFLVYTNEVTTKVLGTSFRIKAHQQSKEIIVAVTTGKVSVFAKPDASAEKIQEVTLTPNLQAVYDRMQQSVVKKIVEHPSIIKPPSSKNYYTNVKVINLLSALSESYGVEIKYSEVMLANCTLTTDIMDEEGLYDQLEVICNALGARYAMEGATIVIESNGCEKSNVKP</sequence>
<evidence type="ECO:0000259" key="2">
    <source>
        <dbReference type="Pfam" id="PF04773"/>
    </source>
</evidence>
<feature type="domain" description="FecR protein" evidence="2">
    <location>
        <begin position="148"/>
        <end position="233"/>
    </location>
</feature>
<dbReference type="InterPro" id="IPR032508">
    <property type="entry name" value="FecR_C"/>
</dbReference>
<dbReference type="Proteomes" id="UP001597112">
    <property type="component" value="Unassembled WGS sequence"/>
</dbReference>
<name>A0ABW3K2T1_9BACT</name>
<comment type="caution">
    <text evidence="4">The sequence shown here is derived from an EMBL/GenBank/DDBJ whole genome shotgun (WGS) entry which is preliminary data.</text>
</comment>
<dbReference type="Pfam" id="PF04773">
    <property type="entry name" value="FecR"/>
    <property type="match status" value="1"/>
</dbReference>
<dbReference type="InterPro" id="IPR012373">
    <property type="entry name" value="Ferrdict_sens_TM"/>
</dbReference>
<accession>A0ABW3K2T1</accession>
<dbReference type="InterPro" id="IPR006860">
    <property type="entry name" value="FecR"/>
</dbReference>
<reference evidence="5" key="1">
    <citation type="journal article" date="2019" name="Int. J. Syst. Evol. Microbiol.">
        <title>The Global Catalogue of Microorganisms (GCM) 10K type strain sequencing project: providing services to taxonomists for standard genome sequencing and annotation.</title>
        <authorList>
            <consortium name="The Broad Institute Genomics Platform"/>
            <consortium name="The Broad Institute Genome Sequencing Center for Infectious Disease"/>
            <person name="Wu L."/>
            <person name="Ma J."/>
        </authorList>
    </citation>
    <scope>NUCLEOTIDE SEQUENCE [LARGE SCALE GENOMIC DNA]</scope>
    <source>
        <strain evidence="5">CCUG 58938</strain>
    </source>
</reference>
<keyword evidence="1" id="KW-0812">Transmembrane</keyword>
<feature type="domain" description="Protein FecR C-terminal" evidence="3">
    <location>
        <begin position="288"/>
        <end position="352"/>
    </location>
</feature>
<feature type="transmembrane region" description="Helical" evidence="1">
    <location>
        <begin position="99"/>
        <end position="118"/>
    </location>
</feature>
<evidence type="ECO:0000256" key="1">
    <source>
        <dbReference type="SAM" id="Phobius"/>
    </source>
</evidence>
<dbReference type="Gene3D" id="3.55.50.30">
    <property type="match status" value="1"/>
</dbReference>
<evidence type="ECO:0000259" key="3">
    <source>
        <dbReference type="Pfam" id="PF16344"/>
    </source>
</evidence>
<dbReference type="PANTHER" id="PTHR30273:SF2">
    <property type="entry name" value="PROTEIN FECR"/>
    <property type="match status" value="1"/>
</dbReference>
<dbReference type="RefSeq" id="WP_377579930.1">
    <property type="nucleotide sequence ID" value="NZ_JBHTKA010000004.1"/>
</dbReference>
<keyword evidence="1" id="KW-1133">Transmembrane helix</keyword>
<keyword evidence="5" id="KW-1185">Reference proteome</keyword>